<gene>
    <name evidence="1" type="ORF">TMPK1_02220</name>
</gene>
<dbReference type="InterPro" id="IPR009609">
    <property type="entry name" value="Phosphonate_metab_PhnG"/>
</dbReference>
<dbReference type="RefSeq" id="WP_420240895.1">
    <property type="nucleotide sequence ID" value="NZ_BOPV01000001.1"/>
</dbReference>
<dbReference type="GO" id="GO:0015716">
    <property type="term" value="P:organic phosphonate transport"/>
    <property type="evidence" value="ECO:0007669"/>
    <property type="project" value="InterPro"/>
</dbReference>
<dbReference type="GO" id="GO:0019634">
    <property type="term" value="P:organic phosphonate metabolic process"/>
    <property type="evidence" value="ECO:0007669"/>
    <property type="project" value="InterPro"/>
</dbReference>
<comment type="caution">
    <text evidence="1">The sequence shown here is derived from an EMBL/GenBank/DDBJ whole genome shotgun (WGS) entry which is preliminary data.</text>
</comment>
<dbReference type="Proteomes" id="UP000681075">
    <property type="component" value="Unassembled WGS sequence"/>
</dbReference>
<dbReference type="AlphaFoldDB" id="A0A8S8X9I2"/>
<evidence type="ECO:0008006" key="3">
    <source>
        <dbReference type="Google" id="ProtNLM"/>
    </source>
</evidence>
<reference evidence="1" key="1">
    <citation type="submission" date="2021-02" db="EMBL/GenBank/DDBJ databases">
        <title>Genome sequence of Rhodospirillales sp. strain TMPK1 isolated from soil.</title>
        <authorList>
            <person name="Nakai R."/>
            <person name="Kusada H."/>
            <person name="Tamaki H."/>
        </authorList>
    </citation>
    <scope>NUCLEOTIDE SEQUENCE</scope>
    <source>
        <strain evidence="1">TMPK1</strain>
    </source>
</reference>
<proteinExistence type="predicted"/>
<accession>A0A8S8X9I2</accession>
<dbReference type="Pfam" id="PF06754">
    <property type="entry name" value="PhnG"/>
    <property type="match status" value="1"/>
</dbReference>
<keyword evidence="2" id="KW-1185">Reference proteome</keyword>
<dbReference type="EMBL" id="BOPV01000001">
    <property type="protein sequence ID" value="GIL37985.1"/>
    <property type="molecule type" value="Genomic_DNA"/>
</dbReference>
<evidence type="ECO:0000313" key="1">
    <source>
        <dbReference type="EMBL" id="GIL37985.1"/>
    </source>
</evidence>
<name>A0A8S8X9I2_9PROT</name>
<sequence>MENEPQKAWMRALALAPRARLEEARDAIADAPGFTRLRPTETGLVMVRARVGGSGGPFNFAEMTVTRASIRLDDGTIGQAWIAGRDTKHAELAAWFDALLQDKARRPALLASVIAPLERERHAQDAARAARVAATRVDFETVVRGA</sequence>
<dbReference type="NCBIfam" id="TIGR03293">
    <property type="entry name" value="PhnG_redo"/>
    <property type="match status" value="1"/>
</dbReference>
<protein>
    <recommendedName>
        <fullName evidence="3">Phosphonate C-P lyase system protein PhnG</fullName>
    </recommendedName>
</protein>
<organism evidence="1 2">
    <name type="scientific">Roseiterribacter gracilis</name>
    <dbReference type="NCBI Taxonomy" id="2812848"/>
    <lineage>
        <taxon>Bacteria</taxon>
        <taxon>Pseudomonadati</taxon>
        <taxon>Pseudomonadota</taxon>
        <taxon>Alphaproteobacteria</taxon>
        <taxon>Rhodospirillales</taxon>
        <taxon>Roseiterribacteraceae</taxon>
        <taxon>Roseiterribacter</taxon>
    </lineage>
</organism>
<evidence type="ECO:0000313" key="2">
    <source>
        <dbReference type="Proteomes" id="UP000681075"/>
    </source>
</evidence>